<keyword evidence="4" id="KW-1185">Reference proteome</keyword>
<dbReference type="InterPro" id="IPR025241">
    <property type="entry name" value="DUF4190"/>
</dbReference>
<dbReference type="RefSeq" id="WP_104737558.1">
    <property type="nucleotide sequence ID" value="NZ_BMHR01000003.1"/>
</dbReference>
<accession>A0A2P4EWX2</accession>
<keyword evidence="1" id="KW-1133">Transmembrane helix</keyword>
<dbReference type="PROSITE" id="PS51257">
    <property type="entry name" value="PROKAR_LIPOPROTEIN"/>
    <property type="match status" value="1"/>
</dbReference>
<feature type="transmembrane region" description="Helical" evidence="1">
    <location>
        <begin position="82"/>
        <end position="109"/>
    </location>
</feature>
<feature type="domain" description="DUF4190" evidence="2">
    <location>
        <begin position="82"/>
        <end position="142"/>
    </location>
</feature>
<evidence type="ECO:0000256" key="1">
    <source>
        <dbReference type="SAM" id="Phobius"/>
    </source>
</evidence>
<keyword evidence="1" id="KW-0472">Membrane</keyword>
<evidence type="ECO:0000313" key="3">
    <source>
        <dbReference type="EMBL" id="POB04511.1"/>
    </source>
</evidence>
<evidence type="ECO:0000259" key="2">
    <source>
        <dbReference type="Pfam" id="PF13828"/>
    </source>
</evidence>
<feature type="transmembrane region" description="Helical" evidence="1">
    <location>
        <begin position="130"/>
        <end position="152"/>
    </location>
</feature>
<evidence type="ECO:0000313" key="4">
    <source>
        <dbReference type="Proteomes" id="UP000243451"/>
    </source>
</evidence>
<keyword evidence="1" id="KW-0812">Transmembrane</keyword>
<dbReference type="OrthoDB" id="6183992at2"/>
<comment type="caution">
    <text evidence="3">The sequence shown here is derived from an EMBL/GenBank/DDBJ whole genome shotgun (WGS) entry which is preliminary data.</text>
</comment>
<dbReference type="Proteomes" id="UP000243451">
    <property type="component" value="Unassembled WGS sequence"/>
</dbReference>
<organism evidence="3 4">
    <name type="scientific">Halopseudomonas oceani</name>
    <dbReference type="NCBI Taxonomy" id="1708783"/>
    <lineage>
        <taxon>Bacteria</taxon>
        <taxon>Pseudomonadati</taxon>
        <taxon>Pseudomonadota</taxon>
        <taxon>Gammaproteobacteria</taxon>
        <taxon>Pseudomonadales</taxon>
        <taxon>Pseudomonadaceae</taxon>
        <taxon>Halopseudomonas</taxon>
    </lineage>
</organism>
<dbReference type="Pfam" id="PF13828">
    <property type="entry name" value="DUF4190"/>
    <property type="match status" value="1"/>
</dbReference>
<reference evidence="3 4" key="1">
    <citation type="submission" date="2018-01" db="EMBL/GenBank/DDBJ databases">
        <title>Draft genome of the type strain Pseudomonas oceani DSM 100277 isolated from the deep water in Okinawa trough, northwestern Pacific Ocean.</title>
        <authorList>
            <person name="Gomila M."/>
            <person name="Mulet M."/>
            <person name="Garcia-Valdes E."/>
            <person name="Lalucat J."/>
        </authorList>
    </citation>
    <scope>NUCLEOTIDE SEQUENCE [LARGE SCALE GENOMIC DNA]</scope>
    <source>
        <strain evidence="3 4">DSM 100277</strain>
    </source>
</reference>
<sequence>MKGTVLDFNSISGGGVISCEAGNRYTFTRPQWKSATAPVAGASVDFVPVGNEATDVYGVASVTPQATPQAAQQPQVATTSSLAIISLVSGIVGLFIFGSLIAIVCGHIARSQIKNSGGTQSGDGMALTGLILGYIGIALWLLWFVAVGMIAATS</sequence>
<protein>
    <recommendedName>
        <fullName evidence="2">DUF4190 domain-containing protein</fullName>
    </recommendedName>
</protein>
<proteinExistence type="predicted"/>
<gene>
    <name evidence="3" type="ORF">C1949_05935</name>
</gene>
<dbReference type="AlphaFoldDB" id="A0A2P4EWX2"/>
<name>A0A2P4EWX2_9GAMM</name>
<dbReference type="EMBL" id="PPSK01000004">
    <property type="protein sequence ID" value="POB04511.1"/>
    <property type="molecule type" value="Genomic_DNA"/>
</dbReference>